<feature type="domain" description="JmjN" evidence="10">
    <location>
        <begin position="128"/>
        <end position="169"/>
    </location>
</feature>
<dbReference type="Gene3D" id="3.30.40.10">
    <property type="entry name" value="Zinc/RING finger domain, C3HC4 (zinc finger)"/>
    <property type="match status" value="1"/>
</dbReference>
<dbReference type="SMART" id="SM00249">
    <property type="entry name" value="PHD"/>
    <property type="match status" value="1"/>
</dbReference>
<feature type="compositionally biased region" description="Polar residues" evidence="7">
    <location>
        <begin position="1433"/>
        <end position="1443"/>
    </location>
</feature>
<dbReference type="InterPro" id="IPR001965">
    <property type="entry name" value="Znf_PHD"/>
</dbReference>
<name>G0VEI8_NAUCA</name>
<gene>
    <name evidence="12" type="primary">NCAS0D03980</name>
    <name evidence="12" type="ordered locus">NCAS_0D03980</name>
</gene>
<feature type="domain" description="JmjC" evidence="11">
    <location>
        <begin position="493"/>
        <end position="708"/>
    </location>
</feature>
<dbReference type="Pfam" id="PF00628">
    <property type="entry name" value="PHD"/>
    <property type="match status" value="1"/>
</dbReference>
<dbReference type="Pfam" id="PF01388">
    <property type="entry name" value="ARID"/>
    <property type="match status" value="1"/>
</dbReference>
<dbReference type="KEGG" id="ncs:NCAS_0D03980"/>
<dbReference type="GO" id="GO:0070211">
    <property type="term" value="C:Snt2C complex"/>
    <property type="evidence" value="ECO:0007669"/>
    <property type="project" value="EnsemblFungi"/>
</dbReference>
<dbReference type="PANTHER" id="PTHR10694:SF113">
    <property type="entry name" value="PROTEIN JUMONJI"/>
    <property type="match status" value="1"/>
</dbReference>
<dbReference type="SUPFAM" id="SSF57903">
    <property type="entry name" value="FYVE/PHD zinc finger"/>
    <property type="match status" value="1"/>
</dbReference>
<dbReference type="CDD" id="cd16100">
    <property type="entry name" value="ARID"/>
    <property type="match status" value="1"/>
</dbReference>
<comment type="subcellular location">
    <subcellularLocation>
        <location evidence="1">Nucleus</location>
    </subcellularLocation>
</comment>
<evidence type="ECO:0000259" key="9">
    <source>
        <dbReference type="PROSITE" id="PS51011"/>
    </source>
</evidence>
<dbReference type="GO" id="GO:0003677">
    <property type="term" value="F:DNA binding"/>
    <property type="evidence" value="ECO:0007669"/>
    <property type="project" value="InterPro"/>
</dbReference>
<dbReference type="InterPro" id="IPR036431">
    <property type="entry name" value="ARID_dom_sf"/>
</dbReference>
<dbReference type="OMA" id="GFDQVCK"/>
<dbReference type="InterPro" id="IPR011011">
    <property type="entry name" value="Znf_FYVE_PHD"/>
</dbReference>
<evidence type="ECO:0000259" key="10">
    <source>
        <dbReference type="PROSITE" id="PS51183"/>
    </source>
</evidence>
<feature type="region of interest" description="Disordered" evidence="7">
    <location>
        <begin position="297"/>
        <end position="344"/>
    </location>
</feature>
<feature type="domain" description="ARID" evidence="9">
    <location>
        <begin position="200"/>
        <end position="293"/>
    </location>
</feature>
<dbReference type="PROSITE" id="PS50016">
    <property type="entry name" value="ZF_PHD_2"/>
    <property type="match status" value="1"/>
</dbReference>
<dbReference type="STRING" id="1064592.G0VEI8"/>
<evidence type="ECO:0000313" key="13">
    <source>
        <dbReference type="Proteomes" id="UP000001640"/>
    </source>
</evidence>
<protein>
    <recommendedName>
        <fullName evidence="14">Protein ECM5</fullName>
    </recommendedName>
</protein>
<dbReference type="Gene3D" id="1.10.150.60">
    <property type="entry name" value="ARID DNA-binding domain"/>
    <property type="match status" value="1"/>
</dbReference>
<evidence type="ECO:0000259" key="8">
    <source>
        <dbReference type="PROSITE" id="PS50016"/>
    </source>
</evidence>
<dbReference type="InParanoid" id="G0VEI8"/>
<dbReference type="GO" id="GO:0008270">
    <property type="term" value="F:zinc ion binding"/>
    <property type="evidence" value="ECO:0007669"/>
    <property type="project" value="UniProtKB-KW"/>
</dbReference>
<dbReference type="OrthoDB" id="1678912at2759"/>
<dbReference type="CDD" id="cd15518">
    <property type="entry name" value="PHD_Ecm5p_Lid2p_like"/>
    <property type="match status" value="1"/>
</dbReference>
<dbReference type="InterPro" id="IPR019786">
    <property type="entry name" value="Zinc_finger_PHD-type_CS"/>
</dbReference>
<dbReference type="SMART" id="SM01014">
    <property type="entry name" value="ARID"/>
    <property type="match status" value="1"/>
</dbReference>
<evidence type="ECO:0000313" key="12">
    <source>
        <dbReference type="EMBL" id="CCC69979.1"/>
    </source>
</evidence>
<dbReference type="PANTHER" id="PTHR10694">
    <property type="entry name" value="LYSINE-SPECIFIC DEMETHYLASE"/>
    <property type="match status" value="1"/>
</dbReference>
<dbReference type="InterPro" id="IPR001606">
    <property type="entry name" value="ARID_dom"/>
</dbReference>
<evidence type="ECO:0008006" key="14">
    <source>
        <dbReference type="Google" id="ProtNLM"/>
    </source>
</evidence>
<dbReference type="PROSITE" id="PS01359">
    <property type="entry name" value="ZF_PHD_1"/>
    <property type="match status" value="1"/>
</dbReference>
<dbReference type="RefSeq" id="XP_003676340.1">
    <property type="nucleotide sequence ID" value="XM_003676292.1"/>
</dbReference>
<dbReference type="GO" id="GO:0034599">
    <property type="term" value="P:cellular response to oxidative stress"/>
    <property type="evidence" value="ECO:0007669"/>
    <property type="project" value="EnsemblFungi"/>
</dbReference>
<proteinExistence type="predicted"/>
<dbReference type="Proteomes" id="UP000001640">
    <property type="component" value="Chromosome 4"/>
</dbReference>
<dbReference type="PROSITE" id="PS51184">
    <property type="entry name" value="JMJC"/>
    <property type="match status" value="1"/>
</dbReference>
<dbReference type="eggNOG" id="KOG1246">
    <property type="taxonomic scope" value="Eukaryota"/>
</dbReference>
<dbReference type="EMBL" id="HE576755">
    <property type="protein sequence ID" value="CCC69979.1"/>
    <property type="molecule type" value="Genomic_DNA"/>
</dbReference>
<dbReference type="InterPro" id="IPR013083">
    <property type="entry name" value="Znf_RING/FYVE/PHD"/>
</dbReference>
<feature type="region of interest" description="Disordered" evidence="7">
    <location>
        <begin position="18"/>
        <end position="64"/>
    </location>
</feature>
<dbReference type="SUPFAM" id="SSF46774">
    <property type="entry name" value="ARID-like"/>
    <property type="match status" value="1"/>
</dbReference>
<dbReference type="GO" id="GO:0010468">
    <property type="term" value="P:regulation of gene expression"/>
    <property type="evidence" value="ECO:0007669"/>
    <property type="project" value="TreeGrafter"/>
</dbReference>
<dbReference type="GO" id="GO:0006338">
    <property type="term" value="P:chromatin remodeling"/>
    <property type="evidence" value="ECO:0007669"/>
    <property type="project" value="TreeGrafter"/>
</dbReference>
<keyword evidence="5" id="KW-0539">Nucleus</keyword>
<accession>G0VEI8</accession>
<keyword evidence="13" id="KW-1185">Reference proteome</keyword>
<dbReference type="InterPro" id="IPR003347">
    <property type="entry name" value="JmjC_dom"/>
</dbReference>
<feature type="compositionally biased region" description="Polar residues" evidence="7">
    <location>
        <begin position="23"/>
        <end position="64"/>
    </location>
</feature>
<sequence length="1455" mass="168550">MQVDRDSVTKISFLLNTAEEAGLQQQQIESPTPNESTTDESSTPLIPESTPSADGTVPMPNTSRFQSHQEANSYYPYIYTQPKSRNATPFEAIQMEVRQLATKVDEDPPVRVFHAKSKLFYNLRDESVPEFLVAKKNLPDPITFYEAVRDLGEIYGCIKLKIADDESPHLVKPNSPLEWNLDQVYFKTRKQYLNSLEIEDLRSLQFYSRLYHFYELKNLTFAKIPSIDKRYLDIYKLWNCVQIRGGFDAVCLKKLWAQIGRELGYFGRIMSSLSTSLRSAYIKILLDFDKYEESKAQTNDNADEESSITLVDNSQLEPTELNSNKRPNQSQSGNENPTLKRTKMNNQSLEGAFRIYASERNFDRIRDIKISKYLPTHTNITENSDISEHSSLSFWHNGIEAYDKSPAEKMSSPIYNLRQYYEKSQILLNNIKSKYSSKFPNVLSTQTKVMQDDFESLLLHILRDPTSNIELNTALDLPSTIYPAETKFKLNIQEYNNPWRLENIPLSEDSLLRYLDLDLGCNTRTKFDIGMFLSVAGWSVTDNFLPSIDYHHMGSSKLWYVVSPKDLEKLEALMKNVDTEIEKTQTQMLASISLNDNFKESEFFIAYDMTKQTNFSIQTSADFRKDLSLTKENNFEQPSKPASLFTTAFLKKNGIEVRTVSQDSGSYIFTYPKTYTSYIGAGVYLSQHATFAPKSWLKHFLEGTVWLARNSILPSFQKHIYLTKLYMSVYDDKEEENELRANLENVLLPLMKEELQNRTFFRELYNDIPEVDNRFDFISDQSLESTGFSKIVFDYNGIRRTLSLTEFLSLADPNTNNTAEINGVKLSDVLFHKYYSDECLEGILNHQNKELIQANSQLFLSQDDAENQWNYLINHQYKDGLVPLSIVQYMFAKVGKSTKIYKMLRKVIESVECLRIECDELCHSYERMARTIVPNDLEFSNKLHISELQLPLCTFDVNKLNKLTVSLKKCSIYFPELSSILAISRKIVVFQYQVRKILEAPSVELLREAYLACFTIPLEEDYVRAVIAQLYRMQWLQIYENVFGWASKQEENRNSNTYSIQSLESFLGFGLKYCSNFEVQKLRIVKSKITEVKKVNARVLKLIKGKKPDSKIMLKDLYDVMKTINTNTFPVDELNIELIKKILGKLDEVKHNIDPLWNKLSINENFVENLLPLIRDNSMDVFPFLKRFNGSEQDERLVYADVKEHYAMREELKASKFWSNDLFRHLSRTKLEKLADVVTRTLDLTSENYIPLEECPEKQRVYCFCRGGDIGTMIQCELCQEWYHTACINGGKWNVPDDPETIFICSLCNSENPSYLYRQEAFNFGDMKRLILASIGLKISPGKRLLKNLFLIFVYALKFRNELQKLFIDGHVNQQLSTHEVKYYLRKALGSGCSFLDLTGPLQRYCYPKDQIAYQQLRSTKTIVTGYAENDVPNDNTERSTPTAVDPSQHVEEMS</sequence>
<reference evidence="12 13" key="1">
    <citation type="journal article" date="2011" name="Proc. Natl. Acad. Sci. U.S.A.">
        <title>Evolutionary erosion of yeast sex chromosomes by mating-type switching accidents.</title>
        <authorList>
            <person name="Gordon J.L."/>
            <person name="Armisen D."/>
            <person name="Proux-Wera E."/>
            <person name="Oheigeartaigh S.S."/>
            <person name="Byrne K.P."/>
            <person name="Wolfe K.H."/>
        </authorList>
    </citation>
    <scope>NUCLEOTIDE SEQUENCE [LARGE SCALE GENOMIC DNA]</scope>
    <source>
        <strain evidence="13">ATCC 76901 / BCRC 22586 / CBS 4309 / NBRC 1992 / NRRL Y-12630</strain>
    </source>
</reference>
<evidence type="ECO:0000256" key="6">
    <source>
        <dbReference type="PROSITE-ProRule" id="PRU00146"/>
    </source>
</evidence>
<dbReference type="Gene3D" id="2.60.120.650">
    <property type="entry name" value="Cupin"/>
    <property type="match status" value="1"/>
</dbReference>
<dbReference type="FunCoup" id="G0VEI8">
    <property type="interactions" value="385"/>
</dbReference>
<dbReference type="InterPro" id="IPR003349">
    <property type="entry name" value="JmjN"/>
</dbReference>
<dbReference type="PROSITE" id="PS51183">
    <property type="entry name" value="JMJN"/>
    <property type="match status" value="1"/>
</dbReference>
<evidence type="ECO:0000259" key="11">
    <source>
        <dbReference type="PROSITE" id="PS51184"/>
    </source>
</evidence>
<evidence type="ECO:0000256" key="5">
    <source>
        <dbReference type="ARBA" id="ARBA00023242"/>
    </source>
</evidence>
<dbReference type="Pfam" id="PF02373">
    <property type="entry name" value="JmjC"/>
    <property type="match status" value="1"/>
</dbReference>
<dbReference type="SMART" id="SM00501">
    <property type="entry name" value="BRIGHT"/>
    <property type="match status" value="1"/>
</dbReference>
<evidence type="ECO:0000256" key="1">
    <source>
        <dbReference type="ARBA" id="ARBA00004123"/>
    </source>
</evidence>
<keyword evidence="2" id="KW-0479">Metal-binding</keyword>
<evidence type="ECO:0000256" key="7">
    <source>
        <dbReference type="SAM" id="MobiDB-lite"/>
    </source>
</evidence>
<dbReference type="FunFam" id="3.30.40.10:FF:000776">
    <property type="entry name" value="Ecm5p"/>
    <property type="match status" value="1"/>
</dbReference>
<evidence type="ECO:0000256" key="4">
    <source>
        <dbReference type="ARBA" id="ARBA00022833"/>
    </source>
</evidence>
<feature type="domain" description="PHD-type" evidence="8">
    <location>
        <begin position="1260"/>
        <end position="1311"/>
    </location>
</feature>
<organism evidence="12 13">
    <name type="scientific">Naumovozyma castellii</name>
    <name type="common">Yeast</name>
    <name type="synonym">Saccharomyces castellii</name>
    <dbReference type="NCBI Taxonomy" id="27288"/>
    <lineage>
        <taxon>Eukaryota</taxon>
        <taxon>Fungi</taxon>
        <taxon>Dikarya</taxon>
        <taxon>Ascomycota</taxon>
        <taxon>Saccharomycotina</taxon>
        <taxon>Saccharomycetes</taxon>
        <taxon>Saccharomycetales</taxon>
        <taxon>Saccharomycetaceae</taxon>
        <taxon>Naumovozyma</taxon>
    </lineage>
</organism>
<dbReference type="SMART" id="SM00558">
    <property type="entry name" value="JmjC"/>
    <property type="match status" value="1"/>
</dbReference>
<feature type="compositionally biased region" description="Polar residues" evidence="7">
    <location>
        <begin position="307"/>
        <end position="344"/>
    </location>
</feature>
<feature type="region of interest" description="Disordered" evidence="7">
    <location>
        <begin position="1428"/>
        <end position="1455"/>
    </location>
</feature>
<dbReference type="PROSITE" id="PS51011">
    <property type="entry name" value="ARID"/>
    <property type="match status" value="1"/>
</dbReference>
<dbReference type="GeneID" id="96903585"/>
<evidence type="ECO:0000256" key="3">
    <source>
        <dbReference type="ARBA" id="ARBA00022771"/>
    </source>
</evidence>
<dbReference type="InterPro" id="IPR019787">
    <property type="entry name" value="Znf_PHD-finger"/>
</dbReference>
<keyword evidence="3 6" id="KW-0863">Zinc-finger</keyword>
<dbReference type="HOGENOM" id="CLU_250352_0_0_1"/>
<evidence type="ECO:0000256" key="2">
    <source>
        <dbReference type="ARBA" id="ARBA00022723"/>
    </source>
</evidence>
<reference key="2">
    <citation type="submission" date="2011-08" db="EMBL/GenBank/DDBJ databases">
        <title>Genome sequence of Naumovozyma castellii.</title>
        <authorList>
            <person name="Gordon J.L."/>
            <person name="Armisen D."/>
            <person name="Proux-Wera E."/>
            <person name="OhEigeartaigh S.S."/>
            <person name="Byrne K.P."/>
            <person name="Wolfe K.H."/>
        </authorList>
    </citation>
    <scope>NUCLEOTIDE SEQUENCE</scope>
    <source>
        <strain>Type strain:CBS 4309</strain>
    </source>
</reference>
<keyword evidence="4" id="KW-0862">Zinc</keyword>